<organism evidence="1 2">
    <name type="scientific">Naganishia cerealis</name>
    <dbReference type="NCBI Taxonomy" id="610337"/>
    <lineage>
        <taxon>Eukaryota</taxon>
        <taxon>Fungi</taxon>
        <taxon>Dikarya</taxon>
        <taxon>Basidiomycota</taxon>
        <taxon>Agaricomycotina</taxon>
        <taxon>Tremellomycetes</taxon>
        <taxon>Filobasidiales</taxon>
        <taxon>Filobasidiaceae</taxon>
        <taxon>Naganishia</taxon>
    </lineage>
</organism>
<evidence type="ECO:0000313" key="1">
    <source>
        <dbReference type="EMBL" id="KAJ9100079.1"/>
    </source>
</evidence>
<protein>
    <submittedName>
        <fullName evidence="1">Uncharacterized protein</fullName>
    </submittedName>
</protein>
<sequence>MPSNPIDPHLPPLFEPVRIYRPEDMNDLQDGDVVQAWDYLFQWDKNCRSAAQLEQWRQIPDPLMDNYLATVPPERFNPSHDQLELLLASEAPEAKALLANITAQPPPGVRATDEEIRMAQECFYRFAGGILLGTFYVSLVGGFSS</sequence>
<comment type="caution">
    <text evidence="1">The sequence shown here is derived from an EMBL/GenBank/DDBJ whole genome shotgun (WGS) entry which is preliminary data.</text>
</comment>
<dbReference type="Proteomes" id="UP001241377">
    <property type="component" value="Unassembled WGS sequence"/>
</dbReference>
<name>A0ACC2VM52_9TREE</name>
<accession>A0ACC2VM52</accession>
<gene>
    <name evidence="1" type="ORF">QFC19_005759</name>
</gene>
<keyword evidence="2" id="KW-1185">Reference proteome</keyword>
<reference evidence="1" key="1">
    <citation type="submission" date="2023-04" db="EMBL/GenBank/DDBJ databases">
        <title>Draft Genome sequencing of Naganishia species isolated from polar environments using Oxford Nanopore Technology.</title>
        <authorList>
            <person name="Leo P."/>
            <person name="Venkateswaran K."/>
        </authorList>
    </citation>
    <scope>NUCLEOTIDE SEQUENCE</scope>
    <source>
        <strain evidence="1">MNA-CCFEE 5261</strain>
    </source>
</reference>
<dbReference type="EMBL" id="JASBWR010000066">
    <property type="protein sequence ID" value="KAJ9100079.1"/>
    <property type="molecule type" value="Genomic_DNA"/>
</dbReference>
<proteinExistence type="predicted"/>
<evidence type="ECO:0000313" key="2">
    <source>
        <dbReference type="Proteomes" id="UP001241377"/>
    </source>
</evidence>